<dbReference type="Gene3D" id="3.20.20.100">
    <property type="entry name" value="NADP-dependent oxidoreductase domain"/>
    <property type="match status" value="1"/>
</dbReference>
<evidence type="ECO:0000256" key="2">
    <source>
        <dbReference type="ARBA" id="ARBA00022857"/>
    </source>
</evidence>
<keyword evidence="6" id="KW-1185">Reference proteome</keyword>
<accession>A0ABX4H2T1</accession>
<dbReference type="Pfam" id="PF00248">
    <property type="entry name" value="Aldo_ket_red"/>
    <property type="match status" value="1"/>
</dbReference>
<dbReference type="PIRSF" id="PIRSF000097">
    <property type="entry name" value="AKR"/>
    <property type="match status" value="1"/>
</dbReference>
<dbReference type="CDD" id="cd19133">
    <property type="entry name" value="AKR_AKR5F1"/>
    <property type="match status" value="1"/>
</dbReference>
<organism evidence="5 6">
    <name type="scientific">Terribacillus saccharophilus</name>
    <dbReference type="NCBI Taxonomy" id="361277"/>
    <lineage>
        <taxon>Bacteria</taxon>
        <taxon>Bacillati</taxon>
        <taxon>Bacillota</taxon>
        <taxon>Bacilli</taxon>
        <taxon>Bacillales</taxon>
        <taxon>Bacillaceae</taxon>
        <taxon>Terribacillus</taxon>
    </lineage>
</organism>
<comment type="similarity">
    <text evidence="1">Belongs to the aldo/keto reductase family.</text>
</comment>
<comment type="caution">
    <text evidence="5">The sequence shown here is derived from an EMBL/GenBank/DDBJ whole genome shotgun (WGS) entry which is preliminary data.</text>
</comment>
<dbReference type="PROSITE" id="PS00063">
    <property type="entry name" value="ALDOKETO_REDUCTASE_3"/>
    <property type="match status" value="1"/>
</dbReference>
<dbReference type="InterPro" id="IPR036812">
    <property type="entry name" value="NAD(P)_OxRdtase_dom_sf"/>
</dbReference>
<dbReference type="Proteomes" id="UP000216852">
    <property type="component" value="Unassembled WGS sequence"/>
</dbReference>
<dbReference type="PRINTS" id="PR00069">
    <property type="entry name" value="ALDKETRDTASE"/>
</dbReference>
<dbReference type="InterPro" id="IPR023210">
    <property type="entry name" value="NADP_OxRdtase_dom"/>
</dbReference>
<dbReference type="EMBL" id="NPBJ01000003">
    <property type="protein sequence ID" value="PAE01452.1"/>
    <property type="molecule type" value="Genomic_DNA"/>
</dbReference>
<keyword evidence="3" id="KW-0560">Oxidoreductase</keyword>
<dbReference type="InterPro" id="IPR018170">
    <property type="entry name" value="Aldo/ket_reductase_CS"/>
</dbReference>
<dbReference type="InterPro" id="IPR020471">
    <property type="entry name" value="AKR"/>
</dbReference>
<gene>
    <name evidence="5" type="ORF">CHH48_01500</name>
</gene>
<dbReference type="PANTHER" id="PTHR43827">
    <property type="entry name" value="2,5-DIKETO-D-GLUCONIC ACID REDUCTASE"/>
    <property type="match status" value="1"/>
</dbReference>
<evidence type="ECO:0000256" key="1">
    <source>
        <dbReference type="ARBA" id="ARBA00007905"/>
    </source>
</evidence>
<evidence type="ECO:0000313" key="5">
    <source>
        <dbReference type="EMBL" id="PAE01452.1"/>
    </source>
</evidence>
<feature type="domain" description="NADP-dependent oxidoreductase" evidence="4">
    <location>
        <begin position="21"/>
        <end position="257"/>
    </location>
</feature>
<dbReference type="PANTHER" id="PTHR43827:SF3">
    <property type="entry name" value="NADP-DEPENDENT OXIDOREDUCTASE DOMAIN-CONTAINING PROTEIN"/>
    <property type="match status" value="1"/>
</dbReference>
<keyword evidence="2" id="KW-0521">NADP</keyword>
<dbReference type="RefSeq" id="WP_095217588.1">
    <property type="nucleotide sequence ID" value="NZ_NPBJ01000003.1"/>
</dbReference>
<proteinExistence type="inferred from homology"/>
<dbReference type="SUPFAM" id="SSF51430">
    <property type="entry name" value="NAD(P)-linked oxidoreductase"/>
    <property type="match status" value="1"/>
</dbReference>
<evidence type="ECO:0000256" key="3">
    <source>
        <dbReference type="ARBA" id="ARBA00023002"/>
    </source>
</evidence>
<evidence type="ECO:0000259" key="4">
    <source>
        <dbReference type="Pfam" id="PF00248"/>
    </source>
</evidence>
<dbReference type="PROSITE" id="PS00062">
    <property type="entry name" value="ALDOKETO_REDUCTASE_2"/>
    <property type="match status" value="1"/>
</dbReference>
<dbReference type="PROSITE" id="PS00798">
    <property type="entry name" value="ALDOKETO_REDUCTASE_1"/>
    <property type="match status" value="1"/>
</dbReference>
<reference evidence="5 6" key="1">
    <citation type="submission" date="2017-07" db="EMBL/GenBank/DDBJ databases">
        <title>Isolation and whole genome analysis of endospore-forming bacteria from heroin.</title>
        <authorList>
            <person name="Kalinowski J."/>
            <person name="Ahrens B."/>
            <person name="Al-Dilaimi A."/>
            <person name="Winkler A."/>
            <person name="Wibberg D."/>
            <person name="Schleenbecker U."/>
            <person name="Ruckert C."/>
            <person name="Wolfel R."/>
            <person name="Grass G."/>
        </authorList>
    </citation>
    <scope>NUCLEOTIDE SEQUENCE [LARGE SCALE GENOMIC DNA]</scope>
    <source>
        <strain evidence="5 6">7517-1</strain>
    </source>
</reference>
<protein>
    <submittedName>
        <fullName evidence="5">2,5-diketo-D-gluconic acid reductase</fullName>
    </submittedName>
</protein>
<evidence type="ECO:0000313" key="6">
    <source>
        <dbReference type="Proteomes" id="UP000216852"/>
    </source>
</evidence>
<name>A0ABX4H2T1_9BACI</name>
<sequence length="282" mass="31621">MKTVQVNNGVEIPILGFGVFQIPPEKTEQVVIDAIKAGYRHIDTAQAYMNETEVGLGIKKSSVAREELFITTKIWIENVSYDGVMNSFQGSLNRLGLDYVDLLLIHQPYNDIYGAWSAMEELQKEGKIRAIGISNFAVDRAVDLSLFNKVTPAINQIEINPFNQQTEAIEALKAQGIRPEAWAPFAEGKNEIFQNEILSEIGKKYNKSVAQVILRWLVEQEVVVLAKTTNPERMAENIDVFDFRLTDEDKAAIATLNIGESQFFSHADPNMIKMLAETKLGL</sequence>